<evidence type="ECO:0000313" key="4">
    <source>
        <dbReference type="Proteomes" id="UP000029736"/>
    </source>
</evidence>
<protein>
    <recommendedName>
        <fullName evidence="2">Peptidase M12B domain-containing protein</fullName>
    </recommendedName>
</protein>
<gene>
    <name evidence="3" type="ORF">IX84_20000</name>
</gene>
<dbReference type="InterPro" id="IPR024079">
    <property type="entry name" value="MetalloPept_cat_dom_sf"/>
</dbReference>
<dbReference type="PROSITE" id="PS50215">
    <property type="entry name" value="ADAM_MEPRO"/>
    <property type="match status" value="1"/>
</dbReference>
<dbReference type="EMBL" id="JPOS01000075">
    <property type="protein sequence ID" value="KGE86750.1"/>
    <property type="molecule type" value="Genomic_DNA"/>
</dbReference>
<comment type="caution">
    <text evidence="3">The sequence shown here is derived from an EMBL/GenBank/DDBJ whole genome shotgun (WGS) entry which is preliminary data.</text>
</comment>
<keyword evidence="1" id="KW-0732">Signal</keyword>
<dbReference type="Gene3D" id="3.40.390.10">
    <property type="entry name" value="Collagenase (Catalytic Domain)"/>
    <property type="match status" value="1"/>
</dbReference>
<dbReference type="AlphaFoldDB" id="A0A098S3P5"/>
<dbReference type="GO" id="GO:0004222">
    <property type="term" value="F:metalloendopeptidase activity"/>
    <property type="evidence" value="ECO:0007669"/>
    <property type="project" value="InterPro"/>
</dbReference>
<organism evidence="3 4">
    <name type="scientific">Phaeodactylibacter xiamenensis</name>
    <dbReference type="NCBI Taxonomy" id="1524460"/>
    <lineage>
        <taxon>Bacteria</taxon>
        <taxon>Pseudomonadati</taxon>
        <taxon>Bacteroidota</taxon>
        <taxon>Saprospiria</taxon>
        <taxon>Saprospirales</taxon>
        <taxon>Haliscomenobacteraceae</taxon>
        <taxon>Phaeodactylibacter</taxon>
    </lineage>
</organism>
<evidence type="ECO:0000256" key="1">
    <source>
        <dbReference type="SAM" id="SignalP"/>
    </source>
</evidence>
<evidence type="ECO:0000313" key="3">
    <source>
        <dbReference type="EMBL" id="KGE86750.1"/>
    </source>
</evidence>
<dbReference type="SUPFAM" id="SSF55486">
    <property type="entry name" value="Metalloproteases ('zincins'), catalytic domain"/>
    <property type="match status" value="1"/>
</dbReference>
<keyword evidence="4" id="KW-1185">Reference proteome</keyword>
<reference evidence="3 4" key="1">
    <citation type="journal article" date="2014" name="Int. J. Syst. Evol. Microbiol.">
        <title>Phaeodactylibacter xiamenensis gen. nov., sp. nov., a member of the family Saprospiraceae isolated from the marine alga Phaeodactylum tricornutum.</title>
        <authorList>
            <person name="Chen Z.Jr."/>
            <person name="Lei X."/>
            <person name="Lai Q."/>
            <person name="Li Y."/>
            <person name="Zhang B."/>
            <person name="Zhang J."/>
            <person name="Zhang H."/>
            <person name="Yang L."/>
            <person name="Zheng W."/>
            <person name="Tian Y."/>
            <person name="Yu Z."/>
            <person name="Xu H.Jr."/>
            <person name="Zheng T."/>
        </authorList>
    </citation>
    <scope>NUCLEOTIDE SEQUENCE [LARGE SCALE GENOMIC DNA]</scope>
    <source>
        <strain evidence="3 4">KD52</strain>
    </source>
</reference>
<proteinExistence type="predicted"/>
<dbReference type="Proteomes" id="UP000029736">
    <property type="component" value="Unassembled WGS sequence"/>
</dbReference>
<feature type="domain" description="Peptidase M12B" evidence="2">
    <location>
        <begin position="207"/>
        <end position="420"/>
    </location>
</feature>
<dbReference type="InterPro" id="IPR001590">
    <property type="entry name" value="Peptidase_M12B"/>
</dbReference>
<dbReference type="OrthoDB" id="1121493at2"/>
<name>A0A098S3P5_9BACT</name>
<dbReference type="GO" id="GO:0006509">
    <property type="term" value="P:membrane protein ectodomain proteolysis"/>
    <property type="evidence" value="ECO:0007669"/>
    <property type="project" value="TreeGrafter"/>
</dbReference>
<evidence type="ECO:0000259" key="2">
    <source>
        <dbReference type="PROSITE" id="PS50215"/>
    </source>
</evidence>
<dbReference type="PANTHER" id="PTHR11905">
    <property type="entry name" value="ADAM A DISINTEGRIN AND METALLOPROTEASE DOMAIN"/>
    <property type="match status" value="1"/>
</dbReference>
<dbReference type="Pfam" id="PF13688">
    <property type="entry name" value="Reprolysin_5"/>
    <property type="match status" value="1"/>
</dbReference>
<dbReference type="RefSeq" id="WP_044224313.1">
    <property type="nucleotide sequence ID" value="NZ_JBKAGJ010000016.1"/>
</dbReference>
<dbReference type="STRING" id="1524460.IX84_20000"/>
<feature type="signal peptide" evidence="1">
    <location>
        <begin position="1"/>
        <end position="19"/>
    </location>
</feature>
<feature type="chain" id="PRO_5001947819" description="Peptidase M12B domain-containing protein" evidence="1">
    <location>
        <begin position="20"/>
        <end position="982"/>
    </location>
</feature>
<sequence>MRPIFLLLLFGFCTMPAFGQEQKPTFDLFGDAKPEPAEKTYKQVTDGTLLTIDLEELKALHEAAPSHFSIDLPQADGSSLVLHLGKVNIFAKDFKVETSLGNRIEDVDLGVHYKGVVAGHASSSLVTVSVYEQQLVALFSDGRNNYELAKLKSEADRYILFRTADLEERLKEQLLQFECHIETEGRDLPEYTEDQLFGVSDSRGGCQVIQVYLVADFSYYTVCGSDLTETTNRLTAVFAQTMNIYTAENINMVMSGIFVWQTEDNAFEEDSSAAFQRNQFRDYYNTTGAGWPGDLAQLISGTTVSATGGGGIAFFDGLCTSDSYALTRAGGSSPILDWTMYSRFVKVLTHEIGHNLNSRHTHACVWNGDNTTIDDYGNVSPGGNPYEDAEGGACLEEPYKLNVFPTIMSYFDSRNHGTFNMTNGMGTQPGNVMRDYVMNAGCLDDGSNVPPVARCQDVTVQLDVNGNGSTTAAAVDDGSYDACGGLQPLVLSQTSFTCAEVGENTEFLTITDLDGNISYCFLTVTVEDNIPPSAQCQNVTVQLDANGNGSTTAAAVNNGSSDACGIQSVSLSQTSFGCAEVGSNLETLTVVDVNGNLSTCNTTVTVEDNIKPVPVCFDPTVELQPNGLYTLLQSDIYDAINSSDNCSIASVDFPGVTYTCDDAYQTFPVVVTIEDPSGNTGQCTAMVTVEIGTALPPEWTANDIGDQGDGSFYEYDPCINDNPDLGDFTIGTGGYNLIPQDSDNLAFASVPLCGDGGIQARIRDVVGGYAGLMIRESSDPGSKMYAVYSNLTNLLRREIRYTQNGPRSSNTSYASFPEWLRLTRQGDLIRAFYRNSSGGSWVLFRQAYLPMSNCVEMGLAVFSTDPFGNATAVIGEVRYLSQGGSLVMPNTMEWTAESAPVTKAGILPNPVRDAFTLQFSRPLAAEGQATLLNEFGQRITQQPIMEGETELDWNAASLPAGLYFLEVFTEDGYREVLKVVRQ</sequence>
<accession>A0A098S3P5</accession>
<dbReference type="PANTHER" id="PTHR11905:SF159">
    <property type="entry name" value="ADAM METALLOPROTEASE"/>
    <property type="match status" value="1"/>
</dbReference>
<dbReference type="Gene3D" id="2.60.120.200">
    <property type="match status" value="1"/>
</dbReference>